<dbReference type="PANTHER" id="PTHR42756:SF1">
    <property type="entry name" value="TRANSCRIPTIONAL REPRESSOR OF EMRAB OPERON"/>
    <property type="match status" value="1"/>
</dbReference>
<dbReference type="GeneID" id="60683279"/>
<organism evidence="6 8">
    <name type="scientific">Agrobacterium vitis</name>
    <name type="common">Rhizobium vitis</name>
    <dbReference type="NCBI Taxonomy" id="373"/>
    <lineage>
        <taxon>Bacteria</taxon>
        <taxon>Pseudomonadati</taxon>
        <taxon>Pseudomonadota</taxon>
        <taxon>Alphaproteobacteria</taxon>
        <taxon>Hyphomicrobiales</taxon>
        <taxon>Rhizobiaceae</taxon>
        <taxon>Rhizobium/Agrobacterium group</taxon>
        <taxon>Agrobacterium</taxon>
    </lineage>
</organism>
<dbReference type="GO" id="GO:0003677">
    <property type="term" value="F:DNA binding"/>
    <property type="evidence" value="ECO:0007669"/>
    <property type="project" value="UniProtKB-KW"/>
</dbReference>
<evidence type="ECO:0000256" key="1">
    <source>
        <dbReference type="ARBA" id="ARBA00023015"/>
    </source>
</evidence>
<dbReference type="InterPro" id="IPR011991">
    <property type="entry name" value="ArsR-like_HTH"/>
</dbReference>
<dbReference type="PROSITE" id="PS01117">
    <property type="entry name" value="HTH_MARR_1"/>
    <property type="match status" value="1"/>
</dbReference>
<evidence type="ECO:0000256" key="2">
    <source>
        <dbReference type="ARBA" id="ARBA00023125"/>
    </source>
</evidence>
<dbReference type="InterPro" id="IPR000835">
    <property type="entry name" value="HTH_MarR-typ"/>
</dbReference>
<name>A0A368NU45_AGRVI</name>
<evidence type="ECO:0000259" key="5">
    <source>
        <dbReference type="PROSITE" id="PS50995"/>
    </source>
</evidence>
<evidence type="ECO:0000256" key="4">
    <source>
        <dbReference type="SAM" id="MobiDB-lite"/>
    </source>
</evidence>
<dbReference type="RefSeq" id="WP_060718302.1">
    <property type="nucleotide sequence ID" value="NZ_CP055265.1"/>
</dbReference>
<dbReference type="InterPro" id="IPR036390">
    <property type="entry name" value="WH_DNA-bd_sf"/>
</dbReference>
<feature type="domain" description="HTH marR-type" evidence="5">
    <location>
        <begin position="28"/>
        <end position="160"/>
    </location>
</feature>
<dbReference type="Gene3D" id="1.10.10.10">
    <property type="entry name" value="Winged helix-like DNA-binding domain superfamily/Winged helix DNA-binding domain"/>
    <property type="match status" value="1"/>
</dbReference>
<dbReference type="EMBL" id="QUSG01000014">
    <property type="protein sequence ID" value="KAA3524087.1"/>
    <property type="molecule type" value="Genomic_DNA"/>
</dbReference>
<dbReference type="Proteomes" id="UP000436911">
    <property type="component" value="Unassembled WGS sequence"/>
</dbReference>
<dbReference type="InterPro" id="IPR036388">
    <property type="entry name" value="WH-like_DNA-bd_sf"/>
</dbReference>
<dbReference type="SUPFAM" id="SSF46785">
    <property type="entry name" value="Winged helix' DNA-binding domain"/>
    <property type="match status" value="1"/>
</dbReference>
<dbReference type="PRINTS" id="PR00598">
    <property type="entry name" value="HTHMARR"/>
</dbReference>
<reference evidence="6 8" key="1">
    <citation type="submission" date="2018-08" db="EMBL/GenBank/DDBJ databases">
        <title>Genome sequencing of Agrobacterium vitis strain ICMP 10754.</title>
        <authorList>
            <person name="Visnovsky S.B."/>
            <person name="Pitman A.R."/>
        </authorList>
    </citation>
    <scope>NUCLEOTIDE SEQUENCE [LARGE SCALE GENOMIC DNA]</scope>
    <source>
        <strain evidence="6 8">ICMP 10754</strain>
    </source>
</reference>
<evidence type="ECO:0000313" key="6">
    <source>
        <dbReference type="EMBL" id="KAA3523790.1"/>
    </source>
</evidence>
<evidence type="ECO:0000256" key="3">
    <source>
        <dbReference type="ARBA" id="ARBA00023163"/>
    </source>
</evidence>
<comment type="caution">
    <text evidence="6">The sequence shown here is derived from an EMBL/GenBank/DDBJ whole genome shotgun (WGS) entry which is preliminary data.</text>
</comment>
<dbReference type="AlphaFoldDB" id="A0A368NU45"/>
<dbReference type="CDD" id="cd00090">
    <property type="entry name" value="HTH_ARSR"/>
    <property type="match status" value="1"/>
</dbReference>
<gene>
    <name evidence="7" type="ORF">DXT89_19035</name>
    <name evidence="6" type="ORF">DXT89_20365</name>
</gene>
<sequence length="180" mass="19178">MAKKDKTEKKKKSGKSKDEGKQAKLGLSGELGMAITQASRSFRTVQTRLLTGSGLYSGQEGVVLLLAEEEGLTPGLLAQRLGVKAPTMTRTIGRMEAQGFVERRGSDADGRQTKVFLTPIGRATVEKIADANGAVERKATRGLSSKDVKVLMKLLAAIDANLLAPADATRPDLAEEPLDD</sequence>
<feature type="region of interest" description="Disordered" evidence="4">
    <location>
        <begin position="1"/>
        <end position="24"/>
    </location>
</feature>
<dbReference type="OrthoDB" id="8448256at2"/>
<accession>A0A368NU45</accession>
<dbReference type="PROSITE" id="PS50995">
    <property type="entry name" value="HTH_MARR_2"/>
    <property type="match status" value="1"/>
</dbReference>
<proteinExistence type="predicted"/>
<dbReference type="EMBL" id="QUSG01000015">
    <property type="protein sequence ID" value="KAA3523790.1"/>
    <property type="molecule type" value="Genomic_DNA"/>
</dbReference>
<evidence type="ECO:0000313" key="8">
    <source>
        <dbReference type="Proteomes" id="UP000436911"/>
    </source>
</evidence>
<keyword evidence="3" id="KW-0804">Transcription</keyword>
<keyword evidence="2" id="KW-0238">DNA-binding</keyword>
<dbReference type="GO" id="GO:0003700">
    <property type="term" value="F:DNA-binding transcription factor activity"/>
    <property type="evidence" value="ECO:0007669"/>
    <property type="project" value="InterPro"/>
</dbReference>
<dbReference type="PANTHER" id="PTHR42756">
    <property type="entry name" value="TRANSCRIPTIONAL REGULATOR, MARR"/>
    <property type="match status" value="1"/>
</dbReference>
<dbReference type="InterPro" id="IPR023187">
    <property type="entry name" value="Tscrpt_reg_MarR-type_CS"/>
</dbReference>
<keyword evidence="1" id="KW-0805">Transcription regulation</keyword>
<evidence type="ECO:0000313" key="7">
    <source>
        <dbReference type="EMBL" id="KAA3524087.1"/>
    </source>
</evidence>
<dbReference type="Pfam" id="PF12802">
    <property type="entry name" value="MarR_2"/>
    <property type="match status" value="1"/>
</dbReference>
<dbReference type="SMART" id="SM00347">
    <property type="entry name" value="HTH_MARR"/>
    <property type="match status" value="1"/>
</dbReference>
<protein>
    <submittedName>
        <fullName evidence="6">MarR family transcriptional regulator</fullName>
    </submittedName>
</protein>